<evidence type="ECO:0000313" key="3">
    <source>
        <dbReference type="Proteomes" id="UP000198751"/>
    </source>
</evidence>
<feature type="region of interest" description="Disordered" evidence="1">
    <location>
        <begin position="1"/>
        <end position="101"/>
    </location>
</feature>
<accession>A0A1H2BPA3</accession>
<organism evidence="2 3">
    <name type="scientific">Pseudarthrobacter equi</name>
    <dbReference type="NCBI Taxonomy" id="728066"/>
    <lineage>
        <taxon>Bacteria</taxon>
        <taxon>Bacillati</taxon>
        <taxon>Actinomycetota</taxon>
        <taxon>Actinomycetes</taxon>
        <taxon>Micrococcales</taxon>
        <taxon>Micrococcaceae</taxon>
        <taxon>Pseudarthrobacter</taxon>
    </lineage>
</organism>
<gene>
    <name evidence="2" type="ORF">SAMN04489743_3865</name>
</gene>
<feature type="compositionally biased region" description="Basic and acidic residues" evidence="1">
    <location>
        <begin position="82"/>
        <end position="92"/>
    </location>
</feature>
<protein>
    <submittedName>
        <fullName evidence="2">Uncharacterized protein</fullName>
    </submittedName>
</protein>
<feature type="compositionally biased region" description="Low complexity" evidence="1">
    <location>
        <begin position="66"/>
        <end position="81"/>
    </location>
</feature>
<evidence type="ECO:0000313" key="2">
    <source>
        <dbReference type="EMBL" id="SDT60200.1"/>
    </source>
</evidence>
<dbReference type="OrthoDB" id="4948297at2"/>
<reference evidence="3" key="1">
    <citation type="submission" date="2016-10" db="EMBL/GenBank/DDBJ databases">
        <authorList>
            <person name="Varghese N."/>
            <person name="Submissions S."/>
        </authorList>
    </citation>
    <scope>NUCLEOTIDE SEQUENCE [LARGE SCALE GENOMIC DNA]</scope>
    <source>
        <strain evidence="3">IMMIB L-1606</strain>
    </source>
</reference>
<proteinExistence type="predicted"/>
<keyword evidence="3" id="KW-1185">Reference proteome</keyword>
<evidence type="ECO:0000256" key="1">
    <source>
        <dbReference type="SAM" id="MobiDB-lite"/>
    </source>
</evidence>
<dbReference type="RefSeq" id="WP_091724200.1">
    <property type="nucleotide sequence ID" value="NZ_CAUQLD010000015.1"/>
</dbReference>
<feature type="compositionally biased region" description="Polar residues" evidence="1">
    <location>
        <begin position="28"/>
        <end position="39"/>
    </location>
</feature>
<feature type="compositionally biased region" description="Basic and acidic residues" evidence="1">
    <location>
        <begin position="1"/>
        <end position="27"/>
    </location>
</feature>
<name>A0A1H2BPA3_9MICC</name>
<sequence length="101" mass="10525">MSTPNDEPRNTADLRGPGDPDEARDNAEQVTEAPQSGQHPEQPHAANIREEQQAHAAGTVPASYVGSGEAAGSEAAAPADGGQERKPEEALKDPGTWDDDV</sequence>
<dbReference type="EMBL" id="LT629779">
    <property type="protein sequence ID" value="SDT60200.1"/>
    <property type="molecule type" value="Genomic_DNA"/>
</dbReference>
<dbReference type="Proteomes" id="UP000198751">
    <property type="component" value="Chromosome I"/>
</dbReference>
<dbReference type="AlphaFoldDB" id="A0A1H2BPA3"/>